<reference evidence="2 3" key="1">
    <citation type="journal article" date="2005" name="Science">
        <title>Genome sequence of Theileria parva, a bovine pathogen that transforms lymphocytes.</title>
        <authorList>
            <person name="Gardner M.J."/>
            <person name="Bishop R."/>
            <person name="Shah T."/>
            <person name="de Villiers E.P."/>
            <person name="Carlton J.M."/>
            <person name="Hall N."/>
            <person name="Ren Q."/>
            <person name="Paulsen I.T."/>
            <person name="Pain A."/>
            <person name="Berriman M."/>
            <person name="Wilson R.J.M."/>
            <person name="Sato S."/>
            <person name="Ralph S.A."/>
            <person name="Mann D.J."/>
            <person name="Xiong Z."/>
            <person name="Shallom S.J."/>
            <person name="Weidman J."/>
            <person name="Jiang L."/>
            <person name="Lynn J."/>
            <person name="Weaver B."/>
            <person name="Shoaibi A."/>
            <person name="Domingo A.R."/>
            <person name="Wasawo D."/>
            <person name="Crabtree J."/>
            <person name="Wortman J.R."/>
            <person name="Haas B."/>
            <person name="Angiuoli S.V."/>
            <person name="Creasy T.H."/>
            <person name="Lu C."/>
            <person name="Suh B."/>
            <person name="Silva J.C."/>
            <person name="Utterback T.R."/>
            <person name="Feldblyum T.V."/>
            <person name="Pertea M."/>
            <person name="Allen J."/>
            <person name="Nierman W.C."/>
            <person name="Taracha E.L.N."/>
            <person name="Salzberg S.L."/>
            <person name="White O.R."/>
            <person name="Fitzhugh H.A."/>
            <person name="Morzaria S."/>
            <person name="Venter J.C."/>
            <person name="Fraser C.M."/>
            <person name="Nene V."/>
        </authorList>
    </citation>
    <scope>NUCLEOTIDE SEQUENCE [LARGE SCALE GENOMIC DNA]</scope>
    <source>
        <strain evidence="2 3">Muguga</strain>
    </source>
</reference>
<dbReference type="VEuPathDB" id="PiroplasmaDB:TpMuguga_03g00472"/>
<dbReference type="EMBL" id="AAGK01000005">
    <property type="protein sequence ID" value="EAN31216.1"/>
    <property type="molecule type" value="Genomic_DNA"/>
</dbReference>
<accession>Q4MZP5</accession>
<feature type="compositionally biased region" description="Basic residues" evidence="1">
    <location>
        <begin position="83"/>
        <end position="95"/>
    </location>
</feature>
<dbReference type="eggNOG" id="ENOG502QXC7">
    <property type="taxonomic scope" value="Eukaryota"/>
</dbReference>
<gene>
    <name evidence="2" type="ordered locus">TP03_0472</name>
</gene>
<dbReference type="RefSeq" id="XP_763499.1">
    <property type="nucleotide sequence ID" value="XM_758406.1"/>
</dbReference>
<evidence type="ECO:0000313" key="2">
    <source>
        <dbReference type="EMBL" id="EAN31216.1"/>
    </source>
</evidence>
<evidence type="ECO:0000313" key="3">
    <source>
        <dbReference type="Proteomes" id="UP000001949"/>
    </source>
</evidence>
<protein>
    <submittedName>
        <fullName evidence="2">Uncharacterized protein</fullName>
    </submittedName>
</protein>
<dbReference type="InParanoid" id="Q4MZP5"/>
<proteinExistence type="predicted"/>
<organism evidence="2 3">
    <name type="scientific">Theileria parva</name>
    <name type="common">East coast fever infection agent</name>
    <dbReference type="NCBI Taxonomy" id="5875"/>
    <lineage>
        <taxon>Eukaryota</taxon>
        <taxon>Sar</taxon>
        <taxon>Alveolata</taxon>
        <taxon>Apicomplexa</taxon>
        <taxon>Aconoidasida</taxon>
        <taxon>Piroplasmida</taxon>
        <taxon>Theileriidae</taxon>
        <taxon>Theileria</taxon>
    </lineage>
</organism>
<dbReference type="Proteomes" id="UP000001949">
    <property type="component" value="Unassembled WGS sequence"/>
</dbReference>
<feature type="region of interest" description="Disordered" evidence="1">
    <location>
        <begin position="83"/>
        <end position="102"/>
    </location>
</feature>
<dbReference type="KEGG" id="tpv:TP03_0472"/>
<name>Q4MZP5_THEPA</name>
<comment type="caution">
    <text evidence="2">The sequence shown here is derived from an EMBL/GenBank/DDBJ whole genome shotgun (WGS) entry which is preliminary data.</text>
</comment>
<dbReference type="SMR" id="Q4MZP5"/>
<keyword evidence="3" id="KW-1185">Reference proteome</keyword>
<sequence>MYSNETELEILNKLKNSLNIPETVDTTGSTFDTTTHSTIDTSTGSTIDASNTFASVNSNKKHGVGYKKTKLSSAELKLLSKFQKPKPNPKKKKIITKNDKTNEKKELKDDVTRLDLIFNKQYQYQ</sequence>
<dbReference type="OMA" id="LLNHIHQ"/>
<evidence type="ECO:0000256" key="1">
    <source>
        <dbReference type="SAM" id="MobiDB-lite"/>
    </source>
</evidence>
<dbReference type="GeneID" id="3499968"/>
<dbReference type="AlphaFoldDB" id="Q4MZP5"/>